<reference evidence="2 3" key="1">
    <citation type="submission" date="2012-12" db="EMBL/GenBank/DDBJ databases">
        <title>Genome assembly of Fulvivirga imtechensis AK7.</title>
        <authorList>
            <person name="Nupur N."/>
            <person name="Khatri I."/>
            <person name="Kumar R."/>
            <person name="Subramanian S."/>
            <person name="Pinnaka A."/>
        </authorList>
    </citation>
    <scope>NUCLEOTIDE SEQUENCE [LARGE SCALE GENOMIC DNA]</scope>
    <source>
        <strain evidence="2 3">AK7</strain>
    </source>
</reference>
<dbReference type="EMBL" id="AMZN01000068">
    <property type="protein sequence ID" value="ELR69768.1"/>
    <property type="molecule type" value="Genomic_DNA"/>
</dbReference>
<dbReference type="STRING" id="1237149.C900_04615"/>
<accession>L8JNN8</accession>
<protein>
    <recommendedName>
        <fullName evidence="1">MurNAc-LAA domain-containing protein</fullName>
    </recommendedName>
</protein>
<dbReference type="Gene3D" id="3.40.630.40">
    <property type="entry name" value="Zn-dependent exopeptidases"/>
    <property type="match status" value="1"/>
</dbReference>
<keyword evidence="3" id="KW-1185">Reference proteome</keyword>
<dbReference type="eggNOG" id="COG0860">
    <property type="taxonomic scope" value="Bacteria"/>
</dbReference>
<comment type="caution">
    <text evidence="2">The sequence shown here is derived from an EMBL/GenBank/DDBJ whole genome shotgun (WGS) entry which is preliminary data.</text>
</comment>
<dbReference type="Pfam" id="PF01520">
    <property type="entry name" value="Amidase_3"/>
    <property type="match status" value="1"/>
</dbReference>
<dbReference type="Proteomes" id="UP000011135">
    <property type="component" value="Unassembled WGS sequence"/>
</dbReference>
<dbReference type="GO" id="GO:0009253">
    <property type="term" value="P:peptidoglycan catabolic process"/>
    <property type="evidence" value="ECO:0007669"/>
    <property type="project" value="InterPro"/>
</dbReference>
<dbReference type="InterPro" id="IPR002508">
    <property type="entry name" value="MurNAc-LAA_cat"/>
</dbReference>
<dbReference type="GO" id="GO:0008745">
    <property type="term" value="F:N-acetylmuramoyl-L-alanine amidase activity"/>
    <property type="evidence" value="ECO:0007669"/>
    <property type="project" value="InterPro"/>
</dbReference>
<dbReference type="AlphaFoldDB" id="L8JNN8"/>
<dbReference type="SUPFAM" id="SSF53187">
    <property type="entry name" value="Zn-dependent exopeptidases"/>
    <property type="match status" value="1"/>
</dbReference>
<evidence type="ECO:0000259" key="1">
    <source>
        <dbReference type="Pfam" id="PF01520"/>
    </source>
</evidence>
<gene>
    <name evidence="2" type="ORF">C900_04615</name>
</gene>
<evidence type="ECO:0000313" key="2">
    <source>
        <dbReference type="EMBL" id="ELR69768.1"/>
    </source>
</evidence>
<name>L8JNN8_9BACT</name>
<feature type="domain" description="MurNAc-LAA" evidence="1">
    <location>
        <begin position="144"/>
        <end position="426"/>
    </location>
</feature>
<organism evidence="2 3">
    <name type="scientific">Fulvivirga imtechensis AK7</name>
    <dbReference type="NCBI Taxonomy" id="1237149"/>
    <lineage>
        <taxon>Bacteria</taxon>
        <taxon>Pseudomonadati</taxon>
        <taxon>Bacteroidota</taxon>
        <taxon>Cytophagia</taxon>
        <taxon>Cytophagales</taxon>
        <taxon>Fulvivirgaceae</taxon>
        <taxon>Fulvivirga</taxon>
    </lineage>
</organism>
<proteinExistence type="predicted"/>
<sequence length="491" mass="57330">MFIFLNYLIMKNPLYSALFLGLIFFVCSDKLVAQKIEPIPVKQFYKDRVTRNLQFLCKEAECLDNVIVNDKGLYIYPTSQKVNKPEFILYWREMPHFVEMLDKKKTEEIIDILSRKGSHYFYGINNTHVNPAKYPVTEYKGLKVALDPGHIASNFEEARLEQRYVRAEGKHFNQKQHIEFFESNLAYTTCLVLKEMLEKKGAHVMLTHEYGKSAMGINYNEWLQTDYKKDIIHGYKEDWYNREKFEYLMSGQAPDFMLFHDVFRNMDFVARAKKINEYKPNITLVVHYNASEGGKRYGDLYLPPVTENYSMVFIPGSFLGIEIDGQDGLDQRFEMLRLLVTHDLEESDVFASNIIKALNDELKVDALPKENNFDFATRFSILSDKSEGVYHRNLYLTRVVRGPIAYSEALYQDNIEEMAKLGKKDFTIGGIKTSSRVKDVAHVYFSAIDQWLQYNQQFAKQLDALYEDKYGDEDAFKEEMEKQEADSGSNN</sequence>
<evidence type="ECO:0000313" key="3">
    <source>
        <dbReference type="Proteomes" id="UP000011135"/>
    </source>
</evidence>